<keyword evidence="3" id="KW-1185">Reference proteome</keyword>
<feature type="transmembrane region" description="Helical" evidence="1">
    <location>
        <begin position="324"/>
        <end position="343"/>
    </location>
</feature>
<dbReference type="RefSeq" id="WP_135755997.1">
    <property type="nucleotide sequence ID" value="NZ_RQHS01000005.1"/>
</dbReference>
<name>A0A4Z1AH73_9LEPT</name>
<protein>
    <recommendedName>
        <fullName evidence="4">DUF2029 domain-containing protein</fullName>
    </recommendedName>
</protein>
<dbReference type="OrthoDB" id="3362857at2"/>
<organism evidence="2 3">
    <name type="scientific">Leptospira dzoumogneensis</name>
    <dbReference type="NCBI Taxonomy" id="2484904"/>
    <lineage>
        <taxon>Bacteria</taxon>
        <taxon>Pseudomonadati</taxon>
        <taxon>Spirochaetota</taxon>
        <taxon>Spirochaetia</taxon>
        <taxon>Leptospirales</taxon>
        <taxon>Leptospiraceae</taxon>
        <taxon>Leptospira</taxon>
    </lineage>
</organism>
<comment type="caution">
    <text evidence="2">The sequence shown here is derived from an EMBL/GenBank/DDBJ whole genome shotgun (WGS) entry which is preliminary data.</text>
</comment>
<keyword evidence="1" id="KW-1133">Transmembrane helix</keyword>
<evidence type="ECO:0000313" key="3">
    <source>
        <dbReference type="Proteomes" id="UP000297241"/>
    </source>
</evidence>
<gene>
    <name evidence="2" type="ORF">EHR06_05130</name>
</gene>
<feature type="transmembrane region" description="Helical" evidence="1">
    <location>
        <begin position="425"/>
        <end position="444"/>
    </location>
</feature>
<evidence type="ECO:0000256" key="1">
    <source>
        <dbReference type="SAM" id="Phobius"/>
    </source>
</evidence>
<accession>A0A4Z1AH73</accession>
<sequence length="461" mass="54124">MEFERNKKRRSRGITDRINLTWILAALAYLSIFLFWELKNQGRSLNGNLYILGFCGLSVVYGSLFFSKTFETPTRLSFVLGILLRIVLIFFTPIFEDDWARYLWDGWISSEKGSPYGITPESFFGESDPTRTEILSRINHPDWPTIYGPVLEIYFYLVHLLFPWKLWALKLFLLIPDILLFFLIKTKYGTRSSALYFWNPILIKEIFLNSHPDIIGIFLLFYSFYLAEKSRFRLGFFIWGLSIAVKGFGVFLFPFLLKQYWDKNHNWRRAVVDAAFSILGVALAYSPFLFFSQETDFTALSRFIGSFTFFPLGYNILHGLFGEFSRVFWAIPALISILFFLNKLHSTDLGEEEKIGITFFLFFYFSPVVNAWYLLWMFPFLLRGSAVFWPSWLFLFLGQVSYLNYANLGDWKSVLEKGYYAHPDIILFLAGYIFLPVIFLWYRIRFSSKISHSLEKPSLLG</sequence>
<feature type="transmembrane region" description="Helical" evidence="1">
    <location>
        <begin position="237"/>
        <end position="257"/>
    </location>
</feature>
<reference evidence="2" key="1">
    <citation type="journal article" date="2019" name="PLoS Negl. Trop. Dis.">
        <title>Revisiting the worldwide diversity of Leptospira species in the environment.</title>
        <authorList>
            <person name="Vincent A.T."/>
            <person name="Schiettekatte O."/>
            <person name="Bourhy P."/>
            <person name="Veyrier F.J."/>
            <person name="Picardeau M."/>
        </authorList>
    </citation>
    <scope>NUCLEOTIDE SEQUENCE [LARGE SCALE GENOMIC DNA]</scope>
    <source>
        <strain evidence="2">201601113</strain>
    </source>
</reference>
<dbReference type="EMBL" id="RQHS01000005">
    <property type="protein sequence ID" value="TGN03393.1"/>
    <property type="molecule type" value="Genomic_DNA"/>
</dbReference>
<feature type="transmembrane region" description="Helical" evidence="1">
    <location>
        <begin position="20"/>
        <end position="36"/>
    </location>
</feature>
<feature type="transmembrane region" description="Helical" evidence="1">
    <location>
        <begin position="355"/>
        <end position="375"/>
    </location>
</feature>
<dbReference type="Pfam" id="PF26314">
    <property type="entry name" value="MptA_B_family"/>
    <property type="match status" value="1"/>
</dbReference>
<feature type="transmembrane region" description="Helical" evidence="1">
    <location>
        <begin position="297"/>
        <end position="317"/>
    </location>
</feature>
<feature type="transmembrane region" description="Helical" evidence="1">
    <location>
        <begin position="269"/>
        <end position="291"/>
    </location>
</feature>
<keyword evidence="1" id="KW-0812">Transmembrane</keyword>
<evidence type="ECO:0008006" key="4">
    <source>
        <dbReference type="Google" id="ProtNLM"/>
    </source>
</evidence>
<feature type="transmembrane region" description="Helical" evidence="1">
    <location>
        <begin position="206"/>
        <end position="225"/>
    </location>
</feature>
<feature type="transmembrane region" description="Helical" evidence="1">
    <location>
        <begin position="387"/>
        <end position="405"/>
    </location>
</feature>
<feature type="transmembrane region" description="Helical" evidence="1">
    <location>
        <begin position="166"/>
        <end position="185"/>
    </location>
</feature>
<dbReference type="AlphaFoldDB" id="A0A4Z1AH73"/>
<keyword evidence="1" id="KW-0472">Membrane</keyword>
<evidence type="ECO:0000313" key="2">
    <source>
        <dbReference type="EMBL" id="TGN03393.1"/>
    </source>
</evidence>
<proteinExistence type="predicted"/>
<feature type="transmembrane region" description="Helical" evidence="1">
    <location>
        <begin position="78"/>
        <end position="95"/>
    </location>
</feature>
<dbReference type="Proteomes" id="UP000297241">
    <property type="component" value="Unassembled WGS sequence"/>
</dbReference>
<feature type="transmembrane region" description="Helical" evidence="1">
    <location>
        <begin position="48"/>
        <end position="66"/>
    </location>
</feature>